<evidence type="ECO:0000259" key="8">
    <source>
        <dbReference type="Pfam" id="PF18117"/>
    </source>
</evidence>
<evidence type="ECO:0000256" key="4">
    <source>
        <dbReference type="ARBA" id="ARBA00022801"/>
    </source>
</evidence>
<reference evidence="9 10" key="1">
    <citation type="submission" date="2024-01" db="EMBL/GenBank/DDBJ databases">
        <title>The genomes of 5 underutilized Papilionoideae crops provide insights into root nodulation and disease resistanc.</title>
        <authorList>
            <person name="Jiang F."/>
        </authorList>
    </citation>
    <scope>NUCLEOTIDE SEQUENCE [LARGE SCALE GENOMIC DNA]</scope>
    <source>
        <strain evidence="9">JINMINGXINNONG_FW02</strain>
        <tissue evidence="9">Leaves</tissue>
    </source>
</reference>
<dbReference type="PANTHER" id="PTHR46898">
    <property type="entry name" value="SENESCENCE-ASSOCIATED CARBOXYLESTERASE 101"/>
    <property type="match status" value="1"/>
</dbReference>
<proteinExistence type="predicted"/>
<dbReference type="Proteomes" id="UP001374584">
    <property type="component" value="Unassembled WGS sequence"/>
</dbReference>
<dbReference type="EMBL" id="JAYMYR010000005">
    <property type="protein sequence ID" value="KAK7365130.1"/>
    <property type="molecule type" value="Genomic_DNA"/>
</dbReference>
<organism evidence="9 10">
    <name type="scientific">Phaseolus coccineus</name>
    <name type="common">Scarlet runner bean</name>
    <name type="synonym">Phaseolus multiflorus</name>
    <dbReference type="NCBI Taxonomy" id="3886"/>
    <lineage>
        <taxon>Eukaryota</taxon>
        <taxon>Viridiplantae</taxon>
        <taxon>Streptophyta</taxon>
        <taxon>Embryophyta</taxon>
        <taxon>Tracheophyta</taxon>
        <taxon>Spermatophyta</taxon>
        <taxon>Magnoliopsida</taxon>
        <taxon>eudicotyledons</taxon>
        <taxon>Gunneridae</taxon>
        <taxon>Pentapetalae</taxon>
        <taxon>rosids</taxon>
        <taxon>fabids</taxon>
        <taxon>Fabales</taxon>
        <taxon>Fabaceae</taxon>
        <taxon>Papilionoideae</taxon>
        <taxon>50 kb inversion clade</taxon>
        <taxon>NPAAA clade</taxon>
        <taxon>indigoferoid/millettioid clade</taxon>
        <taxon>Phaseoleae</taxon>
        <taxon>Phaseolus</taxon>
    </lineage>
</organism>
<evidence type="ECO:0000256" key="6">
    <source>
        <dbReference type="ARBA" id="ARBA00023242"/>
    </source>
</evidence>
<dbReference type="GO" id="GO:0005737">
    <property type="term" value="C:cytoplasm"/>
    <property type="evidence" value="ECO:0007669"/>
    <property type="project" value="UniProtKB-SubCell"/>
</dbReference>
<protein>
    <submittedName>
        <fullName evidence="9">Uncharacterized protein</fullName>
    </submittedName>
</protein>
<gene>
    <name evidence="9" type="ORF">VNO80_13954</name>
</gene>
<feature type="domain" description="EDS1 EP" evidence="8">
    <location>
        <begin position="135"/>
        <end position="171"/>
    </location>
</feature>
<evidence type="ECO:0000256" key="1">
    <source>
        <dbReference type="ARBA" id="ARBA00004123"/>
    </source>
</evidence>
<accession>A0AAN9N1U4</accession>
<keyword evidence="10" id="KW-1185">Reference proteome</keyword>
<dbReference type="GO" id="GO:0006629">
    <property type="term" value="P:lipid metabolic process"/>
    <property type="evidence" value="ECO:0007669"/>
    <property type="project" value="InterPro"/>
</dbReference>
<dbReference type="GO" id="GO:0052689">
    <property type="term" value="F:carboxylic ester hydrolase activity"/>
    <property type="evidence" value="ECO:0007669"/>
    <property type="project" value="InterPro"/>
</dbReference>
<dbReference type="InterPro" id="IPR029058">
    <property type="entry name" value="AB_hydrolase_fold"/>
</dbReference>
<dbReference type="Gene3D" id="3.40.50.1820">
    <property type="entry name" value="alpha/beta hydrolase"/>
    <property type="match status" value="1"/>
</dbReference>
<dbReference type="PANTHER" id="PTHR46898:SF3">
    <property type="entry name" value="FUNGAL LIPASE-LIKE DOMAIN-CONTAINING PROTEIN"/>
    <property type="match status" value="1"/>
</dbReference>
<dbReference type="InterPro" id="IPR044603">
    <property type="entry name" value="SAG101-like"/>
</dbReference>
<evidence type="ECO:0000256" key="3">
    <source>
        <dbReference type="ARBA" id="ARBA00022490"/>
    </source>
</evidence>
<comment type="subcellular location">
    <subcellularLocation>
        <location evidence="2">Cytoplasm</location>
    </subcellularLocation>
    <subcellularLocation>
        <location evidence="1">Nucleus</location>
    </subcellularLocation>
</comment>
<keyword evidence="5" id="KW-0611">Plant defense</keyword>
<evidence type="ECO:0000259" key="7">
    <source>
        <dbReference type="Pfam" id="PF01764"/>
    </source>
</evidence>
<dbReference type="SUPFAM" id="SSF53474">
    <property type="entry name" value="alpha/beta-Hydrolases"/>
    <property type="match status" value="1"/>
</dbReference>
<dbReference type="GO" id="GO:0005634">
    <property type="term" value="C:nucleus"/>
    <property type="evidence" value="ECO:0007669"/>
    <property type="project" value="UniProtKB-SubCell"/>
</dbReference>
<feature type="domain" description="Fungal lipase-type" evidence="7">
    <location>
        <begin position="9"/>
        <end position="63"/>
    </location>
</feature>
<dbReference type="InterPro" id="IPR002921">
    <property type="entry name" value="Fungal_lipase-type"/>
</dbReference>
<evidence type="ECO:0000313" key="10">
    <source>
        <dbReference type="Proteomes" id="UP001374584"/>
    </source>
</evidence>
<comment type="caution">
    <text evidence="9">The sequence shown here is derived from an EMBL/GenBank/DDBJ whole genome shotgun (WGS) entry which is preliminary data.</text>
</comment>
<dbReference type="Pfam" id="PF01764">
    <property type="entry name" value="Lipase_3"/>
    <property type="match status" value="1"/>
</dbReference>
<evidence type="ECO:0000313" key="9">
    <source>
        <dbReference type="EMBL" id="KAK7365130.1"/>
    </source>
</evidence>
<evidence type="ECO:0000256" key="2">
    <source>
        <dbReference type="ARBA" id="ARBA00004496"/>
    </source>
</evidence>
<sequence>MQIRSSPPLIVIGHDLRGATTSLFALLLLDRIGLGKKRPLCITFDSPLIGDKKLQETISRTPAENLTHSNSLYASISLKLEALGLTLHMQQQQQQNVDIKTLAKTTETLERTIILQNRKTFDPTKKLNDVKINMAQLEWYKKDSNNRDIGYYVTYKNMNLLQDHDVVLYHKTHPTLEKMGVRKHYETEKRSKHFVQLEGWFKEDAAKSRSNSNS</sequence>
<keyword evidence="4" id="KW-0378">Hydrolase</keyword>
<keyword evidence="6" id="KW-0539">Nucleus</keyword>
<keyword evidence="3" id="KW-0963">Cytoplasm</keyword>
<dbReference type="GO" id="GO:0006952">
    <property type="term" value="P:defense response"/>
    <property type="evidence" value="ECO:0007669"/>
    <property type="project" value="UniProtKB-KW"/>
</dbReference>
<dbReference type="Pfam" id="PF18117">
    <property type="entry name" value="EDS1_EP"/>
    <property type="match status" value="1"/>
</dbReference>
<evidence type="ECO:0000256" key="5">
    <source>
        <dbReference type="ARBA" id="ARBA00022821"/>
    </source>
</evidence>
<name>A0AAN9N1U4_PHACN</name>
<dbReference type="InterPro" id="IPR041266">
    <property type="entry name" value="EDS1_EP"/>
</dbReference>
<dbReference type="AlphaFoldDB" id="A0AAN9N1U4"/>